<dbReference type="EMBL" id="MIJY01000012">
    <property type="protein sequence ID" value="OEG16808.1"/>
    <property type="molecule type" value="Genomic_DNA"/>
</dbReference>
<protein>
    <submittedName>
        <fullName evidence="1">Uncharacterized protein</fullName>
    </submittedName>
</protein>
<gene>
    <name evidence="1" type="ORF">BCR25_04215</name>
</gene>
<evidence type="ECO:0000313" key="1">
    <source>
        <dbReference type="EMBL" id="OEG16808.1"/>
    </source>
</evidence>
<dbReference type="AlphaFoldDB" id="A0A1E5GVV0"/>
<dbReference type="OrthoDB" id="2197320at2"/>
<name>A0A1E5GVV0_9ENTE</name>
<accession>A0A1E5GVV0</accession>
<dbReference type="Proteomes" id="UP000095094">
    <property type="component" value="Unassembled WGS sequence"/>
</dbReference>
<dbReference type="RefSeq" id="WP_069663205.1">
    <property type="nucleotide sequence ID" value="NZ_JBHUJJ010000001.1"/>
</dbReference>
<evidence type="ECO:0000313" key="2">
    <source>
        <dbReference type="Proteomes" id="UP000095094"/>
    </source>
</evidence>
<reference evidence="2" key="1">
    <citation type="submission" date="2016-09" db="EMBL/GenBank/DDBJ databases">
        <authorList>
            <person name="Gulvik C.A."/>
        </authorList>
    </citation>
    <scope>NUCLEOTIDE SEQUENCE [LARGE SCALE GENOMIC DNA]</scope>
    <source>
        <strain evidence="2">LMG 8895</strain>
    </source>
</reference>
<sequence length="161" mass="18504">MSGNLQTVEGVEMLWIELEKMFFADVDRMLKMKSVNGIRFESDIHDMKSEVGEELSSCCHQLCMRFESDFSKEGMPKSLIKSEFLKCYEKLMYIVDGRINAMIDMKEKENGDLGNPIKLRNLSTLFLESIDSNKDNAEEIYAVSDALIDLAKKIEKNNQVK</sequence>
<organism evidence="1 2">
    <name type="scientific">Enterococcus termitis</name>
    <dbReference type="NCBI Taxonomy" id="332950"/>
    <lineage>
        <taxon>Bacteria</taxon>
        <taxon>Bacillati</taxon>
        <taxon>Bacillota</taxon>
        <taxon>Bacilli</taxon>
        <taxon>Lactobacillales</taxon>
        <taxon>Enterococcaceae</taxon>
        <taxon>Enterococcus</taxon>
    </lineage>
</organism>
<proteinExistence type="predicted"/>
<keyword evidence="2" id="KW-1185">Reference proteome</keyword>
<comment type="caution">
    <text evidence="1">The sequence shown here is derived from an EMBL/GenBank/DDBJ whole genome shotgun (WGS) entry which is preliminary data.</text>
</comment>